<dbReference type="EMBL" id="SPHZ02000005">
    <property type="protein sequence ID" value="KAF0915998.1"/>
    <property type="molecule type" value="Genomic_DNA"/>
</dbReference>
<feature type="compositionally biased region" description="Low complexity" evidence="1">
    <location>
        <begin position="12"/>
        <end position="28"/>
    </location>
</feature>
<gene>
    <name evidence="2" type="ORF">E2562_000628</name>
</gene>
<feature type="compositionally biased region" description="Basic and acidic residues" evidence="1">
    <location>
        <begin position="31"/>
        <end position="51"/>
    </location>
</feature>
<dbReference type="Proteomes" id="UP000479710">
    <property type="component" value="Unassembled WGS sequence"/>
</dbReference>
<sequence length="73" mass="7862">MGSSRRPRVVEETPASASPSSLPPSAGEEAVDVRHGSREAREFAEASKLVEDQDLAEDQDLVEAIDDRNKVGL</sequence>
<evidence type="ECO:0000313" key="3">
    <source>
        <dbReference type="Proteomes" id="UP000479710"/>
    </source>
</evidence>
<comment type="caution">
    <text evidence="2">The sequence shown here is derived from an EMBL/GenBank/DDBJ whole genome shotgun (WGS) entry which is preliminary data.</text>
</comment>
<dbReference type="AlphaFoldDB" id="A0A6G1DTP2"/>
<proteinExistence type="predicted"/>
<keyword evidence="3" id="KW-1185">Reference proteome</keyword>
<evidence type="ECO:0000313" key="2">
    <source>
        <dbReference type="EMBL" id="KAF0915998.1"/>
    </source>
</evidence>
<protein>
    <submittedName>
        <fullName evidence="2">Uncharacterized protein</fullName>
    </submittedName>
</protein>
<accession>A0A6G1DTP2</accession>
<feature type="region of interest" description="Disordered" evidence="1">
    <location>
        <begin position="1"/>
        <end position="51"/>
    </location>
</feature>
<evidence type="ECO:0000256" key="1">
    <source>
        <dbReference type="SAM" id="MobiDB-lite"/>
    </source>
</evidence>
<reference evidence="2 3" key="1">
    <citation type="submission" date="2019-11" db="EMBL/GenBank/DDBJ databases">
        <title>Whole genome sequence of Oryza granulata.</title>
        <authorList>
            <person name="Li W."/>
        </authorList>
    </citation>
    <scope>NUCLEOTIDE SEQUENCE [LARGE SCALE GENOMIC DNA]</scope>
    <source>
        <strain evidence="3">cv. Menghai</strain>
        <tissue evidence="2">Leaf</tissue>
    </source>
</reference>
<organism evidence="2 3">
    <name type="scientific">Oryza meyeriana var. granulata</name>
    <dbReference type="NCBI Taxonomy" id="110450"/>
    <lineage>
        <taxon>Eukaryota</taxon>
        <taxon>Viridiplantae</taxon>
        <taxon>Streptophyta</taxon>
        <taxon>Embryophyta</taxon>
        <taxon>Tracheophyta</taxon>
        <taxon>Spermatophyta</taxon>
        <taxon>Magnoliopsida</taxon>
        <taxon>Liliopsida</taxon>
        <taxon>Poales</taxon>
        <taxon>Poaceae</taxon>
        <taxon>BOP clade</taxon>
        <taxon>Oryzoideae</taxon>
        <taxon>Oryzeae</taxon>
        <taxon>Oryzinae</taxon>
        <taxon>Oryza</taxon>
        <taxon>Oryza meyeriana</taxon>
    </lineage>
</organism>
<name>A0A6G1DTP2_9ORYZ</name>